<sequence>MRRARPAAWRHARWVGPVRVLACLVAVVCVTALVGAATLRATVLERGYYQAVLDDERAYDRLYDEVLVDPRSRPVTRSLLSRLPVPETVVTANLKTVLPPTTVRQLTGEQIAALTGYFRGDSRSLGVSVNLRPVLANVGELAQVYLGGLASGERASPEAKVSAVLARVDEALDRVAAGREPAGLPEVELSDRAVDTVTSALLSGVPANERASLRPQVEGALAAGDTGTALAAVGPHLPGTKAGSGEERSRRDLLRMADGGRWNAVHDLRGAGVDTGALESARAVTRLMQGPAQTLAVAVGLLALVFLWVSGPPGRRTRGLRTAGWILAVGGALPAVAFWAVRHRAGDLLWQAPASWPPSLAGLAEDLQRNALAALGTAGLSAAAVPLAAGALLVTAAAVRERHRAVRTALRALNRRTRTRLVGGTSAAVAAAVVFGVVLAPTAAGEPERAHCNGSAQLCDLRYDEAAYLTTHNSMSSTADRFISPLQDGDITTQLDDGARALLVDTHTWEPSDRIAERLKVSDFAPGMQRKVAEVIDKAGPARPGLWLCHAACRAGALPLVETLREIRVWLQQHPEEVVTLVVQNGITGEQTASAFRKAGLQDLLFTPDRDPESPWPTLGEMVAGNKRLVVFSEGSGGPAGWYRGFYRYGMETPYDFPDPGSMSCAPNRGGTGKRLFLLNHFITDAGGSRLDAGEVNAKSFVLDRARRCGAERGRPVNFVAVDFANLGDARGAVDEMNAARAR</sequence>
<protein>
    <submittedName>
        <fullName evidence="2">Uncharacterized protein</fullName>
    </submittedName>
</protein>
<dbReference type="GO" id="GO:0008081">
    <property type="term" value="F:phosphoric diester hydrolase activity"/>
    <property type="evidence" value="ECO:0007669"/>
    <property type="project" value="InterPro"/>
</dbReference>
<evidence type="ECO:0000313" key="3">
    <source>
        <dbReference type="Proteomes" id="UP000176087"/>
    </source>
</evidence>
<reference evidence="2 3" key="1">
    <citation type="journal article" date="2016" name="Front. Microbiol.">
        <title>Comparative Genomics Analysis of Streptomyces Species Reveals Their Adaptation to the Marine Environment and Their Diversity at the Genomic Level.</title>
        <authorList>
            <person name="Tian X."/>
            <person name="Zhang Z."/>
            <person name="Yang T."/>
            <person name="Chen M."/>
            <person name="Li J."/>
            <person name="Chen F."/>
            <person name="Yang J."/>
            <person name="Li W."/>
            <person name="Zhang B."/>
            <person name="Zhang Z."/>
            <person name="Wu J."/>
            <person name="Zhang C."/>
            <person name="Long L."/>
            <person name="Xiao J."/>
        </authorList>
    </citation>
    <scope>NUCLEOTIDE SEQUENCE [LARGE SCALE GENOMIC DNA]</scope>
    <source>
        <strain evidence="2 3">SCSIO 10390</strain>
    </source>
</reference>
<keyword evidence="1" id="KW-1133">Transmembrane helix</keyword>
<dbReference type="Pfam" id="PF26146">
    <property type="entry name" value="PI-PLC_X"/>
    <property type="match status" value="1"/>
</dbReference>
<dbReference type="Gene3D" id="3.20.20.190">
    <property type="entry name" value="Phosphatidylinositol (PI) phosphodiesterase"/>
    <property type="match status" value="1"/>
</dbReference>
<feature type="transmembrane region" description="Helical" evidence="1">
    <location>
        <begin position="292"/>
        <end position="310"/>
    </location>
</feature>
<dbReference type="GO" id="GO:0006629">
    <property type="term" value="P:lipid metabolic process"/>
    <property type="evidence" value="ECO:0007669"/>
    <property type="project" value="InterPro"/>
</dbReference>
<proteinExistence type="predicted"/>
<dbReference type="AlphaFoldDB" id="A0A1E7JR16"/>
<accession>A0A1E7JR16</accession>
<keyword evidence="1" id="KW-0472">Membrane</keyword>
<dbReference type="CDD" id="cd08588">
    <property type="entry name" value="PI-PLCc_At5g67130_like"/>
    <property type="match status" value="1"/>
</dbReference>
<dbReference type="PANTHER" id="PTHR13593">
    <property type="match status" value="1"/>
</dbReference>
<feature type="transmembrane region" description="Helical" evidence="1">
    <location>
        <begin position="420"/>
        <end position="440"/>
    </location>
</feature>
<dbReference type="EMBL" id="LJGT01000038">
    <property type="protein sequence ID" value="OEU90727.1"/>
    <property type="molecule type" value="Genomic_DNA"/>
</dbReference>
<dbReference type="STRING" id="933944.AN215_11315"/>
<dbReference type="PANTHER" id="PTHR13593:SF140">
    <property type="entry name" value="PLC-LIKE PHOSPHODIESTERASE"/>
    <property type="match status" value="1"/>
</dbReference>
<gene>
    <name evidence="2" type="ORF">AN215_11315</name>
</gene>
<dbReference type="Proteomes" id="UP000176087">
    <property type="component" value="Unassembled WGS sequence"/>
</dbReference>
<dbReference type="PATRIC" id="fig|933944.5.peg.5300"/>
<dbReference type="InterPro" id="IPR051057">
    <property type="entry name" value="PI-PLC_domain"/>
</dbReference>
<dbReference type="SUPFAM" id="SSF51695">
    <property type="entry name" value="PLC-like phosphodiesterases"/>
    <property type="match status" value="1"/>
</dbReference>
<keyword evidence="3" id="KW-1185">Reference proteome</keyword>
<dbReference type="OrthoDB" id="5240859at2"/>
<comment type="caution">
    <text evidence="2">The sequence shown here is derived from an EMBL/GenBank/DDBJ whole genome shotgun (WGS) entry which is preliminary data.</text>
</comment>
<organism evidence="2 3">
    <name type="scientific">Streptomyces abyssalis</name>
    <dbReference type="NCBI Taxonomy" id="933944"/>
    <lineage>
        <taxon>Bacteria</taxon>
        <taxon>Bacillati</taxon>
        <taxon>Actinomycetota</taxon>
        <taxon>Actinomycetes</taxon>
        <taxon>Kitasatosporales</taxon>
        <taxon>Streptomycetaceae</taxon>
        <taxon>Streptomyces</taxon>
    </lineage>
</organism>
<evidence type="ECO:0000313" key="2">
    <source>
        <dbReference type="EMBL" id="OEU90727.1"/>
    </source>
</evidence>
<name>A0A1E7JR16_9ACTN</name>
<dbReference type="InterPro" id="IPR017946">
    <property type="entry name" value="PLC-like_Pdiesterase_TIM-brl"/>
</dbReference>
<keyword evidence="1" id="KW-0812">Transmembrane</keyword>
<feature type="transmembrane region" description="Helical" evidence="1">
    <location>
        <begin position="322"/>
        <end position="341"/>
    </location>
</feature>
<feature type="transmembrane region" description="Helical" evidence="1">
    <location>
        <begin position="372"/>
        <end position="399"/>
    </location>
</feature>
<evidence type="ECO:0000256" key="1">
    <source>
        <dbReference type="SAM" id="Phobius"/>
    </source>
</evidence>